<dbReference type="EMBL" id="PQFZ01000027">
    <property type="protein sequence ID" value="POR46140.1"/>
    <property type="molecule type" value="Genomic_DNA"/>
</dbReference>
<reference evidence="6 7" key="1">
    <citation type="submission" date="2018-01" db="EMBL/GenBank/DDBJ databases">
        <title>Genomic Encyclopedia of Type Strains, Phase III (KMG-III): the genomes of soil and plant-associated and newly described type strains.</title>
        <authorList>
            <person name="Whitman W."/>
        </authorList>
    </citation>
    <scope>NUCLEOTIDE SEQUENCE [LARGE SCALE GENOMIC DNA]</scope>
    <source>
        <strain evidence="6 7">1131</strain>
    </source>
</reference>
<dbReference type="NCBIfam" id="TIGR03862">
    <property type="entry name" value="flavo_PP4765"/>
    <property type="match status" value="1"/>
</dbReference>
<protein>
    <recommendedName>
        <fullName evidence="8">NAD(FAD)-utilizing dehydrogenase</fullName>
    </recommendedName>
</protein>
<organism evidence="6 7">
    <name type="scientific">Bosea psychrotolerans</name>
    <dbReference type="NCBI Taxonomy" id="1871628"/>
    <lineage>
        <taxon>Bacteria</taxon>
        <taxon>Pseudomonadati</taxon>
        <taxon>Pseudomonadota</taxon>
        <taxon>Alphaproteobacteria</taxon>
        <taxon>Hyphomicrobiales</taxon>
        <taxon>Boseaceae</taxon>
        <taxon>Bosea</taxon>
    </lineage>
</organism>
<dbReference type="AlphaFoldDB" id="A0A2S4LUM7"/>
<dbReference type="Gene3D" id="1.10.8.260">
    <property type="entry name" value="HI0933 insert domain-like"/>
    <property type="match status" value="1"/>
</dbReference>
<dbReference type="Pfam" id="PF22780">
    <property type="entry name" value="HI0933_like_1st"/>
    <property type="match status" value="1"/>
</dbReference>
<dbReference type="Pfam" id="PF03486">
    <property type="entry name" value="HI0933_like"/>
    <property type="match status" value="1"/>
</dbReference>
<evidence type="ECO:0000313" key="7">
    <source>
        <dbReference type="Proteomes" id="UP000236919"/>
    </source>
</evidence>
<name>A0A2S4LUM7_9HYPH</name>
<evidence type="ECO:0000256" key="1">
    <source>
        <dbReference type="ARBA" id="ARBA00001974"/>
    </source>
</evidence>
<dbReference type="SUPFAM" id="SSF160996">
    <property type="entry name" value="HI0933 insert domain-like"/>
    <property type="match status" value="1"/>
</dbReference>
<dbReference type="PANTHER" id="PTHR42887">
    <property type="entry name" value="OS12G0638800 PROTEIN"/>
    <property type="match status" value="1"/>
</dbReference>
<dbReference type="InterPro" id="IPR022460">
    <property type="entry name" value="Flavoprotein_PP4765"/>
</dbReference>
<comment type="caution">
    <text evidence="6">The sequence shown here is derived from an EMBL/GenBank/DDBJ whole genome shotgun (WGS) entry which is preliminary data.</text>
</comment>
<evidence type="ECO:0000256" key="2">
    <source>
        <dbReference type="ARBA" id="ARBA00022630"/>
    </source>
</evidence>
<dbReference type="NCBIfam" id="TIGR00275">
    <property type="entry name" value="aminoacetone oxidase family FAD-binding enzyme"/>
    <property type="match status" value="1"/>
</dbReference>
<gene>
    <name evidence="6" type="ORF">CYD53_12755</name>
</gene>
<keyword evidence="7" id="KW-1185">Reference proteome</keyword>
<dbReference type="InterPro" id="IPR057661">
    <property type="entry name" value="RsdA/BaiN/AoA(So)_Rossmann"/>
</dbReference>
<dbReference type="PANTHER" id="PTHR42887:SF1">
    <property type="entry name" value="BLR3961 PROTEIN"/>
    <property type="match status" value="1"/>
</dbReference>
<evidence type="ECO:0008006" key="8">
    <source>
        <dbReference type="Google" id="ProtNLM"/>
    </source>
</evidence>
<dbReference type="InterPro" id="IPR004792">
    <property type="entry name" value="BaiN-like"/>
</dbReference>
<sequence>MKHHSVRHEMLGSSPGMTIALDPRARRPQALPMQNKSIAIIGAGPSGLIAAERLSAAGHAVTIYDRMPSPARKFLLAGRGGLNLTHSEPLDQFLTRYRDAQAWLEPAIRAFPPQALRDWADGLGADSFVGTSGRVFPRAMKASPLLRAWLRRLEGQGVKLASGMGWTGWSADGALTFRTRDGGVETIRPGVTLLALGGASWPRLGSDGGWVPLLAARGVAIAPLLPANGGFTVAWSAMMRERFSGAPLKRIVIRFGERQATGEAMIDADGIEGGAVYALSGLLREAILREGKAAVTLDLRPDMETARLVERLAKRRKGETLSNHLRKAAGLSPVAIALLREASPRLPEDAAALATLIKSAPLTLTGLAPITRAISSAGGIEAGAVAPDFMLKALPGVFVAGEMLDWEAPTGGYLLQACFATGVAAAAGMEAWLARA</sequence>
<proteinExistence type="predicted"/>
<dbReference type="Gene3D" id="2.40.30.10">
    <property type="entry name" value="Translation factors"/>
    <property type="match status" value="1"/>
</dbReference>
<feature type="domain" description="RsdA/BaiN/AoA(So)-like Rossmann fold-like" evidence="4">
    <location>
        <begin position="37"/>
        <end position="427"/>
    </location>
</feature>
<evidence type="ECO:0000259" key="5">
    <source>
        <dbReference type="Pfam" id="PF22780"/>
    </source>
</evidence>
<dbReference type="InterPro" id="IPR055178">
    <property type="entry name" value="RsdA/BaiN/AoA(So)-like_dom"/>
</dbReference>
<dbReference type="PRINTS" id="PR00419">
    <property type="entry name" value="ADXRDTASE"/>
</dbReference>
<dbReference type="Gene3D" id="3.50.50.60">
    <property type="entry name" value="FAD/NAD(P)-binding domain"/>
    <property type="match status" value="1"/>
</dbReference>
<accession>A0A2S4LUM7</accession>
<keyword evidence="2" id="KW-0285">Flavoprotein</keyword>
<dbReference type="SUPFAM" id="SSF51905">
    <property type="entry name" value="FAD/NAD(P)-binding domain"/>
    <property type="match status" value="1"/>
</dbReference>
<keyword evidence="3" id="KW-0274">FAD</keyword>
<dbReference type="InterPro" id="IPR036188">
    <property type="entry name" value="FAD/NAD-bd_sf"/>
</dbReference>
<evidence type="ECO:0000313" key="6">
    <source>
        <dbReference type="EMBL" id="POR46140.1"/>
    </source>
</evidence>
<evidence type="ECO:0000259" key="4">
    <source>
        <dbReference type="Pfam" id="PF03486"/>
    </source>
</evidence>
<evidence type="ECO:0000256" key="3">
    <source>
        <dbReference type="ARBA" id="ARBA00022827"/>
    </source>
</evidence>
<feature type="domain" description="RsdA/BaiN/AoA(So)-like insert" evidence="5">
    <location>
        <begin position="226"/>
        <end position="375"/>
    </location>
</feature>
<dbReference type="Proteomes" id="UP000236919">
    <property type="component" value="Unassembled WGS sequence"/>
</dbReference>
<dbReference type="InterPro" id="IPR023166">
    <property type="entry name" value="BaiN-like_dom_sf"/>
</dbReference>
<comment type="cofactor">
    <cofactor evidence="1">
        <name>FAD</name>
        <dbReference type="ChEBI" id="CHEBI:57692"/>
    </cofactor>
</comment>